<gene>
    <name evidence="4" type="primary">RvY_10997-1</name>
    <name evidence="4" type="synonym">RvY_10997.1</name>
    <name evidence="4" type="ORF">RvY_10997</name>
</gene>
<feature type="region of interest" description="Disordered" evidence="1">
    <location>
        <begin position="265"/>
        <end position="294"/>
    </location>
</feature>
<feature type="compositionally biased region" description="Polar residues" evidence="1">
    <location>
        <begin position="275"/>
        <end position="294"/>
    </location>
</feature>
<dbReference type="GO" id="GO:0030414">
    <property type="term" value="F:peptidase inhibitor activity"/>
    <property type="evidence" value="ECO:0007669"/>
    <property type="project" value="InterPro"/>
</dbReference>
<keyword evidence="2" id="KW-0732">Signal</keyword>
<evidence type="ECO:0000256" key="2">
    <source>
        <dbReference type="SAM" id="SignalP"/>
    </source>
</evidence>
<reference evidence="4 5" key="1">
    <citation type="journal article" date="2016" name="Nat. Commun.">
        <title>Extremotolerant tardigrade genome and improved radiotolerance of human cultured cells by tardigrade-unique protein.</title>
        <authorList>
            <person name="Hashimoto T."/>
            <person name="Horikawa D.D."/>
            <person name="Saito Y."/>
            <person name="Kuwahara H."/>
            <person name="Kozuka-Hata H."/>
            <person name="Shin-I T."/>
            <person name="Minakuchi Y."/>
            <person name="Ohishi K."/>
            <person name="Motoyama A."/>
            <person name="Aizu T."/>
            <person name="Enomoto A."/>
            <person name="Kondo K."/>
            <person name="Tanaka S."/>
            <person name="Hara Y."/>
            <person name="Koshikawa S."/>
            <person name="Sagara H."/>
            <person name="Miura T."/>
            <person name="Yokobori S."/>
            <person name="Miyagawa K."/>
            <person name="Suzuki Y."/>
            <person name="Kubo T."/>
            <person name="Oyama M."/>
            <person name="Kohara Y."/>
            <person name="Fujiyama A."/>
            <person name="Arakawa K."/>
            <person name="Katayama T."/>
            <person name="Toyoda A."/>
            <person name="Kunieda T."/>
        </authorList>
    </citation>
    <scope>NUCLEOTIDE SEQUENCE [LARGE SCALE GENOMIC DNA]</scope>
    <source>
        <strain evidence="4 5">YOKOZUNA-1</strain>
    </source>
</reference>
<dbReference type="SUPFAM" id="SSF57256">
    <property type="entry name" value="Elafin-like"/>
    <property type="match status" value="1"/>
</dbReference>
<keyword evidence="5" id="KW-1185">Reference proteome</keyword>
<dbReference type="InterPro" id="IPR008197">
    <property type="entry name" value="WAP_dom"/>
</dbReference>
<dbReference type="Pfam" id="PF00095">
    <property type="entry name" value="WAP"/>
    <property type="match status" value="1"/>
</dbReference>
<organism evidence="4 5">
    <name type="scientific">Ramazzottius varieornatus</name>
    <name type="common">Water bear</name>
    <name type="synonym">Tardigrade</name>
    <dbReference type="NCBI Taxonomy" id="947166"/>
    <lineage>
        <taxon>Eukaryota</taxon>
        <taxon>Metazoa</taxon>
        <taxon>Ecdysozoa</taxon>
        <taxon>Tardigrada</taxon>
        <taxon>Eutardigrada</taxon>
        <taxon>Parachela</taxon>
        <taxon>Hypsibioidea</taxon>
        <taxon>Ramazzottiidae</taxon>
        <taxon>Ramazzottius</taxon>
    </lineage>
</organism>
<dbReference type="InterPro" id="IPR036645">
    <property type="entry name" value="Elafin-like_sf"/>
</dbReference>
<name>A0A1D1VEN5_RAMVA</name>
<dbReference type="AlphaFoldDB" id="A0A1D1VEN5"/>
<protein>
    <recommendedName>
        <fullName evidence="3">WAP domain-containing protein</fullName>
    </recommendedName>
</protein>
<evidence type="ECO:0000256" key="1">
    <source>
        <dbReference type="SAM" id="MobiDB-lite"/>
    </source>
</evidence>
<dbReference type="GO" id="GO:0005576">
    <property type="term" value="C:extracellular region"/>
    <property type="evidence" value="ECO:0007669"/>
    <property type="project" value="InterPro"/>
</dbReference>
<evidence type="ECO:0000259" key="3">
    <source>
        <dbReference type="Pfam" id="PF00095"/>
    </source>
</evidence>
<feature type="domain" description="WAP" evidence="3">
    <location>
        <begin position="189"/>
        <end position="218"/>
    </location>
</feature>
<accession>A0A1D1VEN5</accession>
<sequence>MGATLCFSIMGLLSGLICAVSGQSFYSADGLPYGSSCCGHGHPTSAYQPHPFSSNLITGSAVGYPTGSGLIGNPYSTYPSVYGSVNPIYPSSGSPYSPYPMSPSNPYTTGIRDPCMAINCGPGRYCEPLSFTSFDQQGGSYRCRRMNFNSPLVQPTGTKVGRCFDELVYKVPVGTANDRVRGGLASTIVCPDKCQRSQDCGAGQICCNNGCGNICHTPETTVIDTVNPSSPTSNGLSYTNGGYGLGSATGPAANSIGFPPASFFPSNRRMADVPSRSNNTGSEPITKGTTKAPE</sequence>
<dbReference type="EMBL" id="BDGG01000005">
    <property type="protein sequence ID" value="GAV00100.1"/>
    <property type="molecule type" value="Genomic_DNA"/>
</dbReference>
<dbReference type="Proteomes" id="UP000186922">
    <property type="component" value="Unassembled WGS sequence"/>
</dbReference>
<evidence type="ECO:0000313" key="4">
    <source>
        <dbReference type="EMBL" id="GAV00100.1"/>
    </source>
</evidence>
<feature type="chain" id="PRO_5008898349" description="WAP domain-containing protein" evidence="2">
    <location>
        <begin position="23"/>
        <end position="294"/>
    </location>
</feature>
<feature type="signal peptide" evidence="2">
    <location>
        <begin position="1"/>
        <end position="22"/>
    </location>
</feature>
<proteinExistence type="predicted"/>
<dbReference type="Gene3D" id="4.10.75.10">
    <property type="entry name" value="Elafin-like"/>
    <property type="match status" value="1"/>
</dbReference>
<evidence type="ECO:0000313" key="5">
    <source>
        <dbReference type="Proteomes" id="UP000186922"/>
    </source>
</evidence>
<comment type="caution">
    <text evidence="4">The sequence shown here is derived from an EMBL/GenBank/DDBJ whole genome shotgun (WGS) entry which is preliminary data.</text>
</comment>